<dbReference type="AlphaFoldDB" id="A0ABD0JNT1"/>
<sequence>MARADRTDLVSPSAPAKSETVRTPVSQMGCIKTWCDSVEPGVAAKNCIVVVILPVVTLRSRVSNFPSTFPVDPQRRVPDVPAGVKTWDALSLEEYAPHIT</sequence>
<dbReference type="Proteomes" id="UP001519460">
    <property type="component" value="Unassembled WGS sequence"/>
</dbReference>
<comment type="caution">
    <text evidence="1">The sequence shown here is derived from an EMBL/GenBank/DDBJ whole genome shotgun (WGS) entry which is preliminary data.</text>
</comment>
<protein>
    <submittedName>
        <fullName evidence="1">Uncharacterized protein</fullName>
    </submittedName>
</protein>
<gene>
    <name evidence="1" type="ORF">BaRGS_00032428</name>
</gene>
<dbReference type="EMBL" id="JACVVK020000379">
    <property type="protein sequence ID" value="KAK7476310.1"/>
    <property type="molecule type" value="Genomic_DNA"/>
</dbReference>
<accession>A0ABD0JNT1</accession>
<proteinExistence type="predicted"/>
<name>A0ABD0JNT1_9CAEN</name>
<evidence type="ECO:0000313" key="1">
    <source>
        <dbReference type="EMBL" id="KAK7476310.1"/>
    </source>
</evidence>
<organism evidence="1 2">
    <name type="scientific">Batillaria attramentaria</name>
    <dbReference type="NCBI Taxonomy" id="370345"/>
    <lineage>
        <taxon>Eukaryota</taxon>
        <taxon>Metazoa</taxon>
        <taxon>Spiralia</taxon>
        <taxon>Lophotrochozoa</taxon>
        <taxon>Mollusca</taxon>
        <taxon>Gastropoda</taxon>
        <taxon>Caenogastropoda</taxon>
        <taxon>Sorbeoconcha</taxon>
        <taxon>Cerithioidea</taxon>
        <taxon>Batillariidae</taxon>
        <taxon>Batillaria</taxon>
    </lineage>
</organism>
<evidence type="ECO:0000313" key="2">
    <source>
        <dbReference type="Proteomes" id="UP001519460"/>
    </source>
</evidence>
<keyword evidence="2" id="KW-1185">Reference proteome</keyword>
<reference evidence="1 2" key="1">
    <citation type="journal article" date="2023" name="Sci. Data">
        <title>Genome assembly of the Korean intertidal mud-creeper Batillaria attramentaria.</title>
        <authorList>
            <person name="Patra A.K."/>
            <person name="Ho P.T."/>
            <person name="Jun S."/>
            <person name="Lee S.J."/>
            <person name="Kim Y."/>
            <person name="Won Y.J."/>
        </authorList>
    </citation>
    <scope>NUCLEOTIDE SEQUENCE [LARGE SCALE GENOMIC DNA]</scope>
    <source>
        <strain evidence="1">Wonlab-2016</strain>
    </source>
</reference>